<proteinExistence type="predicted"/>
<gene>
    <name evidence="1" type="ORF">SAMN02745196_00213</name>
</gene>
<sequence>MAKKGMKRYYEKHSKEAIVPEINGKAKTGNEKASVTFYYTDDKTGDHYTEQKKIY</sequence>
<dbReference type="Proteomes" id="UP000184526">
    <property type="component" value="Unassembled WGS sequence"/>
</dbReference>
<dbReference type="AlphaFoldDB" id="A0A1M5SL04"/>
<dbReference type="RefSeq" id="WP_178138928.1">
    <property type="nucleotide sequence ID" value="NZ_FQXP01000003.1"/>
</dbReference>
<reference evidence="1 2" key="1">
    <citation type="submission" date="2016-11" db="EMBL/GenBank/DDBJ databases">
        <authorList>
            <person name="Jaros S."/>
            <person name="Januszkiewicz K."/>
            <person name="Wedrychowicz H."/>
        </authorList>
    </citation>
    <scope>NUCLEOTIDE SEQUENCE [LARGE SCALE GENOMIC DNA]</scope>
    <source>
        <strain evidence="1 2">DSM 3089</strain>
    </source>
</reference>
<name>A0A1M5SL04_9CLOT</name>
<accession>A0A1M5SL04</accession>
<dbReference type="STRING" id="1121306.SAMN02745196_00213"/>
<evidence type="ECO:0000313" key="2">
    <source>
        <dbReference type="Proteomes" id="UP000184526"/>
    </source>
</evidence>
<organism evidence="1 2">
    <name type="scientific">Clostridium collagenovorans DSM 3089</name>
    <dbReference type="NCBI Taxonomy" id="1121306"/>
    <lineage>
        <taxon>Bacteria</taxon>
        <taxon>Bacillati</taxon>
        <taxon>Bacillota</taxon>
        <taxon>Clostridia</taxon>
        <taxon>Eubacteriales</taxon>
        <taxon>Clostridiaceae</taxon>
        <taxon>Clostridium</taxon>
    </lineage>
</organism>
<dbReference type="EMBL" id="FQXP01000003">
    <property type="protein sequence ID" value="SHH39242.1"/>
    <property type="molecule type" value="Genomic_DNA"/>
</dbReference>
<protein>
    <submittedName>
        <fullName evidence="1">Uncharacterized protein</fullName>
    </submittedName>
</protein>
<keyword evidence="2" id="KW-1185">Reference proteome</keyword>
<evidence type="ECO:0000313" key="1">
    <source>
        <dbReference type="EMBL" id="SHH39242.1"/>
    </source>
</evidence>